<reference evidence="2 3" key="1">
    <citation type="journal article" date="2020" name="IScience">
        <title>Genome Sequencing of the Endangered Kingdonia uniflora (Circaeasteraceae, Ranunculales) Reveals Potential Mechanisms of Evolutionary Specialization.</title>
        <authorList>
            <person name="Sun Y."/>
            <person name="Deng T."/>
            <person name="Zhang A."/>
            <person name="Moore M.J."/>
            <person name="Landis J.B."/>
            <person name="Lin N."/>
            <person name="Zhang H."/>
            <person name="Zhang X."/>
            <person name="Huang J."/>
            <person name="Zhang X."/>
            <person name="Sun H."/>
            <person name="Wang H."/>
        </authorList>
    </citation>
    <scope>NUCLEOTIDE SEQUENCE [LARGE SCALE GENOMIC DNA]</scope>
    <source>
        <strain evidence="2">TB1705</strain>
        <tissue evidence="2">Leaf</tissue>
    </source>
</reference>
<dbReference type="Proteomes" id="UP000541444">
    <property type="component" value="Unassembled WGS sequence"/>
</dbReference>
<dbReference type="InterPro" id="IPR016024">
    <property type="entry name" value="ARM-type_fold"/>
</dbReference>
<dbReference type="AlphaFoldDB" id="A0A7J7NGV0"/>
<evidence type="ECO:0000313" key="2">
    <source>
        <dbReference type="EMBL" id="KAF6166405.1"/>
    </source>
</evidence>
<comment type="caution">
    <text evidence="2">The sequence shown here is derived from an EMBL/GenBank/DDBJ whole genome shotgun (WGS) entry which is preliminary data.</text>
</comment>
<evidence type="ECO:0000256" key="1">
    <source>
        <dbReference type="ARBA" id="ARBA00022786"/>
    </source>
</evidence>
<name>A0A7J7NGV0_9MAGN</name>
<dbReference type="OrthoDB" id="983845at2759"/>
<accession>A0A7J7NGV0</accession>
<dbReference type="Gene3D" id="1.25.10.10">
    <property type="entry name" value="Leucine-rich Repeat Variant"/>
    <property type="match status" value="1"/>
</dbReference>
<dbReference type="PANTHER" id="PTHR23315">
    <property type="entry name" value="U BOX DOMAIN-CONTAINING"/>
    <property type="match status" value="1"/>
</dbReference>
<keyword evidence="3" id="KW-1185">Reference proteome</keyword>
<dbReference type="EMBL" id="JACGCM010000792">
    <property type="protein sequence ID" value="KAF6166405.1"/>
    <property type="molecule type" value="Genomic_DNA"/>
</dbReference>
<sequence>MSSDQILQAGSSSQIVEIGSSPAIGEDRSSSDIIAKATSLSDELERLMRTSPDSAEYVKVWFEMKTLREEFRSLAEIITQRDHQSIGRDVFVKAQYILAALLAMDFSAGSIDPPLSKQLMVDPAILTSGMFRAHFAKEERTISVLLSPLKVLDGDETNQELQENIIATVFNILTHDENIKTFANNPDAIPSVIKALDTENTKTKVHYWGLCGLKALLRIIEVGGDLTAMMYAIRAIFNLCMINKNRLEAIEVGAVNVILKKVSAGACVYELWAVLRMLSMHWNAIQEIIKLDGVLHFVA</sequence>
<organism evidence="2 3">
    <name type="scientific">Kingdonia uniflora</name>
    <dbReference type="NCBI Taxonomy" id="39325"/>
    <lineage>
        <taxon>Eukaryota</taxon>
        <taxon>Viridiplantae</taxon>
        <taxon>Streptophyta</taxon>
        <taxon>Embryophyta</taxon>
        <taxon>Tracheophyta</taxon>
        <taxon>Spermatophyta</taxon>
        <taxon>Magnoliopsida</taxon>
        <taxon>Ranunculales</taxon>
        <taxon>Circaeasteraceae</taxon>
        <taxon>Kingdonia</taxon>
    </lineage>
</organism>
<dbReference type="InterPro" id="IPR011989">
    <property type="entry name" value="ARM-like"/>
</dbReference>
<keyword evidence="1" id="KW-0833">Ubl conjugation pathway</keyword>
<gene>
    <name evidence="2" type="ORF">GIB67_034956</name>
</gene>
<evidence type="ECO:0000313" key="3">
    <source>
        <dbReference type="Proteomes" id="UP000541444"/>
    </source>
</evidence>
<proteinExistence type="predicted"/>
<dbReference type="PANTHER" id="PTHR23315:SF253">
    <property type="entry name" value="U-BOX DOMAIN-CONTAINING PROTEIN 9"/>
    <property type="match status" value="1"/>
</dbReference>
<protein>
    <submittedName>
        <fullName evidence="2">Uncharacterized protein</fullName>
    </submittedName>
</protein>
<dbReference type="SUPFAM" id="SSF48371">
    <property type="entry name" value="ARM repeat"/>
    <property type="match status" value="1"/>
</dbReference>